<reference evidence="3 4" key="1">
    <citation type="submission" date="2019-08" db="EMBL/GenBank/DDBJ databases">
        <title>In-depth cultivation of the pig gut microbiome towards novel bacterial diversity and tailored functional studies.</title>
        <authorList>
            <person name="Wylensek D."/>
            <person name="Hitch T.C.A."/>
            <person name="Clavel T."/>
        </authorList>
    </citation>
    <scope>NUCLEOTIDE SEQUENCE [LARGE SCALE GENOMIC DNA]</scope>
    <source>
        <strain evidence="3 4">BBE-744-WT-12</strain>
    </source>
</reference>
<protein>
    <submittedName>
        <fullName evidence="3">NAD-dependent epimerase/dehydratase family protein</fullName>
    </submittedName>
</protein>
<dbReference type="EMBL" id="VUNS01000016">
    <property type="protein sequence ID" value="MST98179.1"/>
    <property type="molecule type" value="Genomic_DNA"/>
</dbReference>
<feature type="domain" description="NAD-dependent epimerase/dehydratase" evidence="2">
    <location>
        <begin position="5"/>
        <end position="191"/>
    </location>
</feature>
<organism evidence="3 4">
    <name type="scientific">Victivallis lenta</name>
    <dbReference type="NCBI Taxonomy" id="2606640"/>
    <lineage>
        <taxon>Bacteria</taxon>
        <taxon>Pseudomonadati</taxon>
        <taxon>Lentisphaerota</taxon>
        <taxon>Lentisphaeria</taxon>
        <taxon>Victivallales</taxon>
        <taxon>Victivallaceae</taxon>
        <taxon>Victivallis</taxon>
    </lineage>
</organism>
<keyword evidence="4" id="KW-1185">Reference proteome</keyword>
<evidence type="ECO:0000313" key="3">
    <source>
        <dbReference type="EMBL" id="MST98179.1"/>
    </source>
</evidence>
<name>A0A844G794_9BACT</name>
<comment type="similarity">
    <text evidence="1">Belongs to the NAD(P)-dependent epimerase/dehydratase family.</text>
</comment>
<accession>A0A844G794</accession>
<dbReference type="Gene3D" id="3.40.50.720">
    <property type="entry name" value="NAD(P)-binding Rossmann-like Domain"/>
    <property type="match status" value="1"/>
</dbReference>
<dbReference type="Pfam" id="PF01370">
    <property type="entry name" value="Epimerase"/>
    <property type="match status" value="1"/>
</dbReference>
<evidence type="ECO:0000259" key="2">
    <source>
        <dbReference type="Pfam" id="PF01370"/>
    </source>
</evidence>
<dbReference type="PANTHER" id="PTHR43000">
    <property type="entry name" value="DTDP-D-GLUCOSE 4,6-DEHYDRATASE-RELATED"/>
    <property type="match status" value="1"/>
</dbReference>
<sequence>MMRRIAVTGAGGFIGGALALRIDREAGFGAVRIVRDDFSRGLLPEKLAGCEAVVHLAGESRSTDPEALFRTNLALTEQVAAAVRKTPGIRRVLFGSTTHEAKESPYHASKREGRARFDALAAELGIESVGVLMPNAFGPGGRPFYNSVVSTFCKLRAEGRPLEVHPGAGSVKLIAVDTLAEALFRLAVEPAPENPAVIPHEYEMEVAGIARLLESFDPEIRPEGKFEFDLWKCFRSYIR</sequence>
<evidence type="ECO:0000313" key="4">
    <source>
        <dbReference type="Proteomes" id="UP000435649"/>
    </source>
</evidence>
<dbReference type="SUPFAM" id="SSF51735">
    <property type="entry name" value="NAD(P)-binding Rossmann-fold domains"/>
    <property type="match status" value="1"/>
</dbReference>
<gene>
    <name evidence="3" type="ORF">FYJ85_14135</name>
</gene>
<dbReference type="RefSeq" id="WP_154419294.1">
    <property type="nucleotide sequence ID" value="NZ_CALXOB010000050.1"/>
</dbReference>
<dbReference type="AlphaFoldDB" id="A0A844G794"/>
<dbReference type="InterPro" id="IPR001509">
    <property type="entry name" value="Epimerase_deHydtase"/>
</dbReference>
<dbReference type="InterPro" id="IPR036291">
    <property type="entry name" value="NAD(P)-bd_dom_sf"/>
</dbReference>
<proteinExistence type="inferred from homology"/>
<evidence type="ECO:0000256" key="1">
    <source>
        <dbReference type="ARBA" id="ARBA00007637"/>
    </source>
</evidence>
<dbReference type="Proteomes" id="UP000435649">
    <property type="component" value="Unassembled WGS sequence"/>
</dbReference>
<comment type="caution">
    <text evidence="3">The sequence shown here is derived from an EMBL/GenBank/DDBJ whole genome shotgun (WGS) entry which is preliminary data.</text>
</comment>